<dbReference type="InterPro" id="IPR036388">
    <property type="entry name" value="WH-like_DNA-bd_sf"/>
</dbReference>
<gene>
    <name evidence="1" type="ORF">JOC86_000242</name>
</gene>
<sequence length="61" mass="7438">MTKLKDQEWVNTYREMTESGKVRVYYKINEKGKRFLEKKIVEWLELQNDIKSLLETNQKGE</sequence>
<dbReference type="GO" id="GO:0003677">
    <property type="term" value="F:DNA binding"/>
    <property type="evidence" value="ECO:0007669"/>
    <property type="project" value="UniProtKB-KW"/>
</dbReference>
<dbReference type="EMBL" id="JAFBDZ010000001">
    <property type="protein sequence ID" value="MBM7583705.1"/>
    <property type="molecule type" value="Genomic_DNA"/>
</dbReference>
<dbReference type="Gene3D" id="1.10.10.10">
    <property type="entry name" value="Winged helix-like DNA-binding domain superfamily/Winged helix DNA-binding domain"/>
    <property type="match status" value="1"/>
</dbReference>
<organism evidence="1 2">
    <name type="scientific">Rossellomorea pakistanensis</name>
    <dbReference type="NCBI Taxonomy" id="992288"/>
    <lineage>
        <taxon>Bacteria</taxon>
        <taxon>Bacillati</taxon>
        <taxon>Bacillota</taxon>
        <taxon>Bacilli</taxon>
        <taxon>Bacillales</taxon>
        <taxon>Bacillaceae</taxon>
        <taxon>Rossellomorea</taxon>
    </lineage>
</organism>
<comment type="caution">
    <text evidence="1">The sequence shown here is derived from an EMBL/GenBank/DDBJ whole genome shotgun (WGS) entry which is preliminary data.</text>
</comment>
<dbReference type="InterPro" id="IPR036390">
    <property type="entry name" value="WH_DNA-bd_sf"/>
</dbReference>
<proteinExistence type="predicted"/>
<reference evidence="1 2" key="1">
    <citation type="submission" date="2021-01" db="EMBL/GenBank/DDBJ databases">
        <title>Genomic Encyclopedia of Type Strains, Phase IV (KMG-IV): sequencing the most valuable type-strain genomes for metagenomic binning, comparative biology and taxonomic classification.</title>
        <authorList>
            <person name="Goeker M."/>
        </authorList>
    </citation>
    <scope>NUCLEOTIDE SEQUENCE [LARGE SCALE GENOMIC DNA]</scope>
    <source>
        <strain evidence="1 2">DSM 24834</strain>
    </source>
</reference>
<accession>A0ABS2N776</accession>
<keyword evidence="2" id="KW-1185">Reference proteome</keyword>
<protein>
    <submittedName>
        <fullName evidence="1">DNA-binding PadR family transcriptional regulator</fullName>
    </submittedName>
</protein>
<name>A0ABS2N776_9BACI</name>
<evidence type="ECO:0000313" key="1">
    <source>
        <dbReference type="EMBL" id="MBM7583705.1"/>
    </source>
</evidence>
<dbReference type="Proteomes" id="UP001646157">
    <property type="component" value="Unassembled WGS sequence"/>
</dbReference>
<keyword evidence="1" id="KW-0238">DNA-binding</keyword>
<evidence type="ECO:0000313" key="2">
    <source>
        <dbReference type="Proteomes" id="UP001646157"/>
    </source>
</evidence>
<dbReference type="SUPFAM" id="SSF46785">
    <property type="entry name" value="Winged helix' DNA-binding domain"/>
    <property type="match status" value="1"/>
</dbReference>